<gene>
    <name evidence="8" type="primary">20351667</name>
    <name evidence="7" type="ORF">GGTG_11209</name>
</gene>
<dbReference type="OrthoDB" id="1716816at2759"/>
<evidence type="ECO:0000256" key="5">
    <source>
        <dbReference type="SAM" id="MobiDB-lite"/>
    </source>
</evidence>
<dbReference type="HOGENOM" id="CLU_009665_20_3_1"/>
<proteinExistence type="predicted"/>
<keyword evidence="9" id="KW-1185">Reference proteome</keyword>
<name>J3PCI8_GAET3</name>
<evidence type="ECO:0000256" key="2">
    <source>
        <dbReference type="ARBA" id="ARBA00022630"/>
    </source>
</evidence>
<reference evidence="8" key="5">
    <citation type="submission" date="2018-04" db="UniProtKB">
        <authorList>
            <consortium name="EnsemblFungi"/>
        </authorList>
    </citation>
    <scope>IDENTIFICATION</scope>
    <source>
        <strain evidence="8">R3-111a-1</strain>
    </source>
</reference>
<reference evidence="7" key="3">
    <citation type="submission" date="2010-09" db="EMBL/GenBank/DDBJ databases">
        <title>Annotation of Gaeumannomyces graminis var. tritici R3-111a-1.</title>
        <authorList>
            <consortium name="The Broad Institute Genome Sequencing Platform"/>
            <person name="Ma L.-J."/>
            <person name="Dead R."/>
            <person name="Young S.K."/>
            <person name="Zeng Q."/>
            <person name="Gargeya S."/>
            <person name="Fitzgerald M."/>
            <person name="Haas B."/>
            <person name="Abouelleil A."/>
            <person name="Alvarado L."/>
            <person name="Arachchi H.M."/>
            <person name="Berlin A."/>
            <person name="Brown A."/>
            <person name="Chapman S.B."/>
            <person name="Chen Z."/>
            <person name="Dunbar C."/>
            <person name="Freedman E."/>
            <person name="Gearin G."/>
            <person name="Gellesch M."/>
            <person name="Goldberg J."/>
            <person name="Griggs A."/>
            <person name="Gujja S."/>
            <person name="Heiman D."/>
            <person name="Howarth C."/>
            <person name="Larson L."/>
            <person name="Lui A."/>
            <person name="MacDonald P.J.P."/>
            <person name="Mehta T."/>
            <person name="Montmayeur A."/>
            <person name="Murphy C."/>
            <person name="Neiman D."/>
            <person name="Pearson M."/>
            <person name="Priest M."/>
            <person name="Roberts A."/>
            <person name="Saif S."/>
            <person name="Shea T."/>
            <person name="Shenoy N."/>
            <person name="Sisk P."/>
            <person name="Stolte C."/>
            <person name="Sykes S."/>
            <person name="Yandava C."/>
            <person name="Wortman J."/>
            <person name="Nusbaum C."/>
            <person name="Birren B."/>
        </authorList>
    </citation>
    <scope>NUCLEOTIDE SEQUENCE</scope>
    <source>
        <strain evidence="7">R3-111a-1</strain>
    </source>
</reference>
<dbReference type="Proteomes" id="UP000006039">
    <property type="component" value="Unassembled WGS sequence"/>
</dbReference>
<dbReference type="VEuPathDB" id="FungiDB:GGTG_11209"/>
<dbReference type="eggNOG" id="KOG3855">
    <property type="taxonomic scope" value="Eukaryota"/>
</dbReference>
<evidence type="ECO:0000256" key="1">
    <source>
        <dbReference type="ARBA" id="ARBA00001974"/>
    </source>
</evidence>
<dbReference type="Gene3D" id="3.30.70.2450">
    <property type="match status" value="1"/>
</dbReference>
<comment type="cofactor">
    <cofactor evidence="1">
        <name>FAD</name>
        <dbReference type="ChEBI" id="CHEBI:57692"/>
    </cofactor>
</comment>
<evidence type="ECO:0000256" key="3">
    <source>
        <dbReference type="ARBA" id="ARBA00022827"/>
    </source>
</evidence>
<dbReference type="EnsemblFungi" id="EJT71958">
    <property type="protein sequence ID" value="EJT71958"/>
    <property type="gene ID" value="GGTG_11209"/>
</dbReference>
<dbReference type="STRING" id="644352.J3PCI8"/>
<dbReference type="Gene3D" id="3.50.50.60">
    <property type="entry name" value="FAD/NAD(P)-binding domain"/>
    <property type="match status" value="1"/>
</dbReference>
<dbReference type="GO" id="GO:0071949">
    <property type="term" value="F:FAD binding"/>
    <property type="evidence" value="ECO:0007669"/>
    <property type="project" value="InterPro"/>
</dbReference>
<evidence type="ECO:0000313" key="8">
    <source>
        <dbReference type="EnsemblFungi" id="EJT71958"/>
    </source>
</evidence>
<sequence>MQEATDILIVGAGPTGLTLALELAKHGASFRIVEKEPERHSTSRAIVVQPRTQELLDRHTDFREEMMAKSSAIRGVRWHLSKTRRTYGDLTDTGLVGTNFPSIVTFSQVEMEGFLESSLGKVTAPGGGGGRYVVERGVEATAIVQDPDGVTVTLSKAPSPGEDGSGASPALQTVRCRYVVGCDGAHSAVRKAATSIRYDGGTYQHDFILCDATLVGGSLKKGDIEVGLGDRFVLIMPLAAADGDVVRMACARDRGPGFERHVPPTLAEFQTLLDETYGDPGTLSDPTWLTTFRLHWRCASRYREGRLFVAGDAAHIHSPLGGQGMNTGIQDAINLAWKLAAATTTTTSAVADALLDTYDEERRPVGENLIRTTDRMFRLVTVRSPVVVWLRRLLLPWVRLVALCTRARRRRFFTFVSQFGVHYRASSSSSSGIVATACGFRGPVRGGDRLPDGPLVGWASASASAAAVEGGGRRDSGVALPRDATTLQRLLGGTTHHLLLFSAAAAAAASPRDLALAAAEVAGARSDVVALAIFYGSDGDGGNDNGNGNDDDDDDDVFKTETPGRPIGSTFRDVGGSLHALYGFSKRPGYVLCRPDGYAAHVGHLSDLGELVSFLKASNMFVH</sequence>
<dbReference type="Pfam" id="PF01494">
    <property type="entry name" value="FAD_binding_3"/>
    <property type="match status" value="1"/>
</dbReference>
<dbReference type="AlphaFoldDB" id="J3PCI8"/>
<dbReference type="RefSeq" id="XP_009227355.1">
    <property type="nucleotide sequence ID" value="XM_009229091.1"/>
</dbReference>
<evidence type="ECO:0000256" key="4">
    <source>
        <dbReference type="ARBA" id="ARBA00023002"/>
    </source>
</evidence>
<protein>
    <submittedName>
        <fullName evidence="7">Pentachlorophenol 4-monooxygenase</fullName>
    </submittedName>
</protein>
<keyword evidence="2" id="KW-0285">Flavoprotein</keyword>
<accession>J3PCI8</accession>
<dbReference type="InterPro" id="IPR050641">
    <property type="entry name" value="RIFMO-like"/>
</dbReference>
<dbReference type="EMBL" id="GL385400">
    <property type="protein sequence ID" value="EJT71958.1"/>
    <property type="molecule type" value="Genomic_DNA"/>
</dbReference>
<keyword evidence="3" id="KW-0274">FAD</keyword>
<dbReference type="InterPro" id="IPR036188">
    <property type="entry name" value="FAD/NAD-bd_sf"/>
</dbReference>
<feature type="domain" description="FAD-binding" evidence="6">
    <location>
        <begin position="5"/>
        <end position="372"/>
    </location>
</feature>
<evidence type="ECO:0000259" key="6">
    <source>
        <dbReference type="Pfam" id="PF01494"/>
    </source>
</evidence>
<dbReference type="GO" id="GO:0016709">
    <property type="term" value="F:oxidoreductase activity, acting on paired donors, with incorporation or reduction of molecular oxygen, NAD(P)H as one donor, and incorporation of one atom of oxygen"/>
    <property type="evidence" value="ECO:0007669"/>
    <property type="project" value="UniProtKB-ARBA"/>
</dbReference>
<feature type="region of interest" description="Disordered" evidence="5">
    <location>
        <begin position="541"/>
        <end position="565"/>
    </location>
</feature>
<reference evidence="7" key="2">
    <citation type="submission" date="2010-07" db="EMBL/GenBank/DDBJ databases">
        <authorList>
            <consortium name="The Broad Institute Genome Sequencing Platform"/>
            <consortium name="Broad Institute Genome Sequencing Center for Infectious Disease"/>
            <person name="Ma L.-J."/>
            <person name="Dead R."/>
            <person name="Young S."/>
            <person name="Zeng Q."/>
            <person name="Koehrsen M."/>
            <person name="Alvarado L."/>
            <person name="Berlin A."/>
            <person name="Chapman S.B."/>
            <person name="Chen Z."/>
            <person name="Freedman E."/>
            <person name="Gellesch M."/>
            <person name="Goldberg J."/>
            <person name="Griggs A."/>
            <person name="Gujja S."/>
            <person name="Heilman E.R."/>
            <person name="Heiman D."/>
            <person name="Hepburn T."/>
            <person name="Howarth C."/>
            <person name="Jen D."/>
            <person name="Larson L."/>
            <person name="Mehta T."/>
            <person name="Neiman D."/>
            <person name="Pearson M."/>
            <person name="Roberts A."/>
            <person name="Saif S."/>
            <person name="Shea T."/>
            <person name="Shenoy N."/>
            <person name="Sisk P."/>
            <person name="Stolte C."/>
            <person name="Sykes S."/>
            <person name="Walk T."/>
            <person name="White J."/>
            <person name="Yandava C."/>
            <person name="Haas B."/>
            <person name="Nusbaum C."/>
            <person name="Birren B."/>
        </authorList>
    </citation>
    <scope>NUCLEOTIDE SEQUENCE</scope>
    <source>
        <strain evidence="7">R3-111a-1</strain>
    </source>
</reference>
<dbReference type="GeneID" id="20351667"/>
<dbReference type="InterPro" id="IPR002938">
    <property type="entry name" value="FAD-bd"/>
</dbReference>
<evidence type="ECO:0000313" key="9">
    <source>
        <dbReference type="Proteomes" id="UP000006039"/>
    </source>
</evidence>
<reference evidence="8" key="4">
    <citation type="journal article" date="2015" name="G3 (Bethesda)">
        <title>Genome sequences of three phytopathogenic species of the Magnaporthaceae family of fungi.</title>
        <authorList>
            <person name="Okagaki L.H."/>
            <person name="Nunes C.C."/>
            <person name="Sailsbery J."/>
            <person name="Clay B."/>
            <person name="Brown D."/>
            <person name="John T."/>
            <person name="Oh Y."/>
            <person name="Young N."/>
            <person name="Fitzgerald M."/>
            <person name="Haas B.J."/>
            <person name="Zeng Q."/>
            <person name="Young S."/>
            <person name="Adiconis X."/>
            <person name="Fan L."/>
            <person name="Levin J.Z."/>
            <person name="Mitchell T.K."/>
            <person name="Okubara P.A."/>
            <person name="Farman M.L."/>
            <person name="Kohn L.M."/>
            <person name="Birren B."/>
            <person name="Ma L.-J."/>
            <person name="Dean R.A."/>
        </authorList>
    </citation>
    <scope>NUCLEOTIDE SEQUENCE</scope>
    <source>
        <strain evidence="8">R3-111a-1</strain>
    </source>
</reference>
<organism evidence="7">
    <name type="scientific">Gaeumannomyces tritici (strain R3-111a-1)</name>
    <name type="common">Wheat and barley take-all root rot fungus</name>
    <name type="synonym">Gaeumannomyces graminis var. tritici</name>
    <dbReference type="NCBI Taxonomy" id="644352"/>
    <lineage>
        <taxon>Eukaryota</taxon>
        <taxon>Fungi</taxon>
        <taxon>Dikarya</taxon>
        <taxon>Ascomycota</taxon>
        <taxon>Pezizomycotina</taxon>
        <taxon>Sordariomycetes</taxon>
        <taxon>Sordariomycetidae</taxon>
        <taxon>Magnaporthales</taxon>
        <taxon>Magnaporthaceae</taxon>
        <taxon>Gaeumannomyces</taxon>
    </lineage>
</organism>
<dbReference type="PANTHER" id="PTHR43004">
    <property type="entry name" value="TRK SYSTEM POTASSIUM UPTAKE PROTEIN"/>
    <property type="match status" value="1"/>
</dbReference>
<dbReference type="SUPFAM" id="SSF51905">
    <property type="entry name" value="FAD/NAD(P)-binding domain"/>
    <property type="match status" value="1"/>
</dbReference>
<keyword evidence="4" id="KW-0560">Oxidoreductase</keyword>
<reference evidence="9" key="1">
    <citation type="submission" date="2010-07" db="EMBL/GenBank/DDBJ databases">
        <title>The genome sequence of Gaeumannomyces graminis var. tritici strain R3-111a-1.</title>
        <authorList>
            <consortium name="The Broad Institute Genome Sequencing Platform"/>
            <person name="Ma L.-J."/>
            <person name="Dead R."/>
            <person name="Young S."/>
            <person name="Zeng Q."/>
            <person name="Koehrsen M."/>
            <person name="Alvarado L."/>
            <person name="Berlin A."/>
            <person name="Chapman S.B."/>
            <person name="Chen Z."/>
            <person name="Freedman E."/>
            <person name="Gellesch M."/>
            <person name="Goldberg J."/>
            <person name="Griggs A."/>
            <person name="Gujja S."/>
            <person name="Heilman E.R."/>
            <person name="Heiman D."/>
            <person name="Hepburn T."/>
            <person name="Howarth C."/>
            <person name="Jen D."/>
            <person name="Larson L."/>
            <person name="Mehta T."/>
            <person name="Neiman D."/>
            <person name="Pearson M."/>
            <person name="Roberts A."/>
            <person name="Saif S."/>
            <person name="Shea T."/>
            <person name="Shenoy N."/>
            <person name="Sisk P."/>
            <person name="Stolte C."/>
            <person name="Sykes S."/>
            <person name="Walk T."/>
            <person name="White J."/>
            <person name="Yandava C."/>
            <person name="Haas B."/>
            <person name="Nusbaum C."/>
            <person name="Birren B."/>
        </authorList>
    </citation>
    <scope>NUCLEOTIDE SEQUENCE [LARGE SCALE GENOMIC DNA]</scope>
    <source>
        <strain evidence="9">R3-111a-1</strain>
    </source>
</reference>
<evidence type="ECO:0000313" key="7">
    <source>
        <dbReference type="EMBL" id="EJT71958.1"/>
    </source>
</evidence>
<dbReference type="PANTHER" id="PTHR43004:SF19">
    <property type="entry name" value="BINDING MONOOXYGENASE, PUTATIVE (JCVI)-RELATED"/>
    <property type="match status" value="1"/>
</dbReference>
<dbReference type="PRINTS" id="PR00420">
    <property type="entry name" value="RNGMNOXGNASE"/>
</dbReference>
<keyword evidence="7" id="KW-0503">Monooxygenase</keyword>